<evidence type="ECO:0000313" key="13">
    <source>
        <dbReference type="EMBL" id="NXY45519.1"/>
    </source>
</evidence>
<dbReference type="InterPro" id="IPR036961">
    <property type="entry name" value="Kinesin_motor_dom_sf"/>
</dbReference>
<dbReference type="OrthoDB" id="6108017at2759"/>
<dbReference type="PANTHER" id="PTHR46256">
    <property type="entry name" value="AGAP011099-PA"/>
    <property type="match status" value="1"/>
</dbReference>
<feature type="binding site" evidence="11">
    <location>
        <begin position="2"/>
        <end position="9"/>
    </location>
    <ligand>
        <name>ATP</name>
        <dbReference type="ChEBI" id="CHEBI:30616"/>
    </ligand>
</feature>
<evidence type="ECO:0000256" key="3">
    <source>
        <dbReference type="ARBA" id="ARBA00022490"/>
    </source>
</evidence>
<keyword evidence="9" id="KW-0206">Cytoskeleton</keyword>
<dbReference type="PANTHER" id="PTHR46256:SF5">
    <property type="entry name" value="MYOSIN-IIIB-LIKE"/>
    <property type="match status" value="1"/>
</dbReference>
<organism evidence="13 14">
    <name type="scientific">Ceuthmochares aereus</name>
    <dbReference type="NCBI Taxonomy" id="1961834"/>
    <lineage>
        <taxon>Eukaryota</taxon>
        <taxon>Metazoa</taxon>
        <taxon>Chordata</taxon>
        <taxon>Craniata</taxon>
        <taxon>Vertebrata</taxon>
        <taxon>Euteleostomi</taxon>
        <taxon>Archelosauria</taxon>
        <taxon>Archosauria</taxon>
        <taxon>Dinosauria</taxon>
        <taxon>Saurischia</taxon>
        <taxon>Theropoda</taxon>
        <taxon>Coelurosauria</taxon>
        <taxon>Aves</taxon>
        <taxon>Neognathae</taxon>
        <taxon>Neoaves</taxon>
        <taxon>Otidimorphae</taxon>
        <taxon>Cuculiformes</taxon>
        <taxon>Cuculidae</taxon>
        <taxon>Ceuthmochares</taxon>
    </lineage>
</organism>
<feature type="non-terminal residue" evidence="13">
    <location>
        <position position="521"/>
    </location>
</feature>
<dbReference type="Gene3D" id="1.20.58.530">
    <property type="match status" value="1"/>
</dbReference>
<evidence type="ECO:0000256" key="7">
    <source>
        <dbReference type="ARBA" id="ARBA00023123"/>
    </source>
</evidence>
<dbReference type="GO" id="GO:0042995">
    <property type="term" value="C:cell projection"/>
    <property type="evidence" value="ECO:0007669"/>
    <property type="project" value="UniProtKB-SubCell"/>
</dbReference>
<dbReference type="Proteomes" id="UP000519239">
    <property type="component" value="Unassembled WGS sequence"/>
</dbReference>
<keyword evidence="6 11" id="KW-0067">ATP-binding</keyword>
<keyword evidence="10" id="KW-0966">Cell projection</keyword>
<evidence type="ECO:0000256" key="5">
    <source>
        <dbReference type="ARBA" id="ARBA00022741"/>
    </source>
</evidence>
<accession>A0A7L4JY99</accession>
<evidence type="ECO:0000256" key="9">
    <source>
        <dbReference type="ARBA" id="ARBA00023212"/>
    </source>
</evidence>
<keyword evidence="4" id="KW-0677">Repeat</keyword>
<evidence type="ECO:0000256" key="2">
    <source>
        <dbReference type="ARBA" id="ARBA00004316"/>
    </source>
</evidence>
<feature type="region of interest" description="Actin-binding" evidence="11">
    <location>
        <begin position="455"/>
        <end position="477"/>
    </location>
</feature>
<comment type="similarity">
    <text evidence="11">Belongs to the TRAFAC class myosin-kinesin ATPase superfamily. Myosin family.</text>
</comment>
<gene>
    <name evidence="13" type="primary">Myo3b_1</name>
    <name evidence="13" type="ORF">CEUAER_R06650</name>
</gene>
<proteinExistence type="inferred from homology"/>
<dbReference type="Pfam" id="PF00063">
    <property type="entry name" value="Myosin_head"/>
    <property type="match status" value="1"/>
</dbReference>
<evidence type="ECO:0000256" key="4">
    <source>
        <dbReference type="ARBA" id="ARBA00022737"/>
    </source>
</evidence>
<dbReference type="GO" id="GO:0000146">
    <property type="term" value="F:microfilament motor activity"/>
    <property type="evidence" value="ECO:0007669"/>
    <property type="project" value="TreeGrafter"/>
</dbReference>
<dbReference type="PROSITE" id="PS51456">
    <property type="entry name" value="MYOSIN_MOTOR"/>
    <property type="match status" value="1"/>
</dbReference>
<dbReference type="GO" id="GO:0016459">
    <property type="term" value="C:myosin complex"/>
    <property type="evidence" value="ECO:0007669"/>
    <property type="project" value="UniProtKB-KW"/>
</dbReference>
<feature type="domain" description="Myosin motor" evidence="12">
    <location>
        <begin position="1"/>
        <end position="521"/>
    </location>
</feature>
<protein>
    <submittedName>
        <fullName evidence="13">MYO3B protein</fullName>
    </submittedName>
</protein>
<name>A0A7L4JY99_9AVES</name>
<dbReference type="Gene3D" id="3.40.850.10">
    <property type="entry name" value="Kinesin motor domain"/>
    <property type="match status" value="1"/>
</dbReference>
<dbReference type="PRINTS" id="PR00193">
    <property type="entry name" value="MYOSINHEAVY"/>
</dbReference>
<evidence type="ECO:0000313" key="14">
    <source>
        <dbReference type="Proteomes" id="UP000519239"/>
    </source>
</evidence>
<keyword evidence="5 11" id="KW-0547">Nucleotide-binding</keyword>
<dbReference type="Gene3D" id="1.20.120.720">
    <property type="entry name" value="Myosin VI head, motor domain, U50 subdomain"/>
    <property type="match status" value="1"/>
</dbReference>
<dbReference type="GO" id="GO:0030832">
    <property type="term" value="P:regulation of actin filament length"/>
    <property type="evidence" value="ECO:0007669"/>
    <property type="project" value="TreeGrafter"/>
</dbReference>
<dbReference type="GO" id="GO:0003779">
    <property type="term" value="F:actin binding"/>
    <property type="evidence" value="ECO:0007669"/>
    <property type="project" value="UniProtKB-KW"/>
</dbReference>
<dbReference type="GO" id="GO:0005524">
    <property type="term" value="F:ATP binding"/>
    <property type="evidence" value="ECO:0007669"/>
    <property type="project" value="UniProtKB-UniRule"/>
</dbReference>
<keyword evidence="3" id="KW-0963">Cytoplasm</keyword>
<dbReference type="InterPro" id="IPR001609">
    <property type="entry name" value="Myosin_head_motor_dom-like"/>
</dbReference>
<dbReference type="SMART" id="SM00242">
    <property type="entry name" value="MYSc"/>
    <property type="match status" value="1"/>
</dbReference>
<evidence type="ECO:0000256" key="6">
    <source>
        <dbReference type="ARBA" id="ARBA00022840"/>
    </source>
</evidence>
<dbReference type="InterPro" id="IPR052409">
    <property type="entry name" value="Myosin-III_kinase_activity"/>
</dbReference>
<evidence type="ECO:0000256" key="1">
    <source>
        <dbReference type="ARBA" id="ARBA00004245"/>
    </source>
</evidence>
<reference evidence="13 14" key="1">
    <citation type="submission" date="2019-09" db="EMBL/GenBank/DDBJ databases">
        <title>Bird 10,000 Genomes (B10K) Project - Family phase.</title>
        <authorList>
            <person name="Zhang G."/>
        </authorList>
    </citation>
    <scope>NUCLEOTIDE SEQUENCE [LARGE SCALE GENOMIC DNA]</scope>
    <source>
        <strain evidence="13">B10K-CU-031-02</strain>
        <tissue evidence="13">Muscle</tissue>
    </source>
</reference>
<sequence length="521" mass="58989">SGESGAGKTESTKLLLQHIMNLCKGNSQLEQQILQVNPLLEAFGNAQTVMNDNSSRFGKYIQLRFQKNTVQGAKLSEYLLEKSRVVQQDTGERNFHIFYYMFAGLSSEEKEMYGLLDPSLYRYISGRFGTQDVAQRWKHKYQEVCNALDMVGFQEQEQVDMQAILAGVLSLGNVTFEPEESNGSVKVSEASRGWLKAAAVSHKKVNNLSQLVCCVPRSPWSPSVSSCSLCADARDSIAKVAYGRVFGWIVCKINELLAENVDPEVELREIGILDIFGFENFAVNRFEQLCINLANEQLQHFFNHHIFQLEQAAYKEEELPWETITFNNNEPILDLLLAKPLGLLSLLDEQSAFPQATDKTFVDKLNSSFKGNLHFQPGRGRVLGFSIIHYAGKVQYTAGGFLEKNRDTLPANIRGLFINSVTPLLSMLFTGKSLCYDRASHVNQGPPWQELSHSLMVLMERMYSANPHFVRCIKPNSQKEPGVVDNQVVLLQLRYNGLLETIRIRRDGFSWRPSFEEFAER</sequence>
<keyword evidence="14" id="KW-1185">Reference proteome</keyword>
<dbReference type="AlphaFoldDB" id="A0A7L4JY99"/>
<evidence type="ECO:0000256" key="11">
    <source>
        <dbReference type="PROSITE-ProRule" id="PRU00782"/>
    </source>
</evidence>
<keyword evidence="7 11" id="KW-0518">Myosin</keyword>
<feature type="non-terminal residue" evidence="13">
    <location>
        <position position="1"/>
    </location>
</feature>
<dbReference type="EMBL" id="VWPQ01003800">
    <property type="protein sequence ID" value="NXY45519.1"/>
    <property type="molecule type" value="Genomic_DNA"/>
</dbReference>
<keyword evidence="11" id="KW-0009">Actin-binding</keyword>
<comment type="caution">
    <text evidence="13">The sequence shown here is derived from an EMBL/GenBank/DDBJ whole genome shotgun (WGS) entry which is preliminary data.</text>
</comment>
<evidence type="ECO:0000256" key="10">
    <source>
        <dbReference type="ARBA" id="ARBA00023273"/>
    </source>
</evidence>
<dbReference type="SUPFAM" id="SSF52540">
    <property type="entry name" value="P-loop containing nucleoside triphosphate hydrolases"/>
    <property type="match status" value="1"/>
</dbReference>
<dbReference type="InterPro" id="IPR027417">
    <property type="entry name" value="P-loop_NTPase"/>
</dbReference>
<dbReference type="Gene3D" id="1.10.10.820">
    <property type="match status" value="1"/>
</dbReference>
<evidence type="ECO:0000256" key="8">
    <source>
        <dbReference type="ARBA" id="ARBA00023175"/>
    </source>
</evidence>
<keyword evidence="8 11" id="KW-0505">Motor protein</keyword>
<comment type="subcellular location">
    <subcellularLocation>
        <location evidence="2">Cell projection</location>
    </subcellularLocation>
    <subcellularLocation>
        <location evidence="1">Cytoplasm</location>
        <location evidence="1">Cytoskeleton</location>
    </subcellularLocation>
</comment>
<dbReference type="GO" id="GO:0004674">
    <property type="term" value="F:protein serine/threonine kinase activity"/>
    <property type="evidence" value="ECO:0007669"/>
    <property type="project" value="TreeGrafter"/>
</dbReference>
<evidence type="ECO:0000259" key="12">
    <source>
        <dbReference type="PROSITE" id="PS51456"/>
    </source>
</evidence>